<name>A0A066WC61_TILAU</name>
<evidence type="ECO:0000256" key="1">
    <source>
        <dbReference type="ARBA" id="ARBA00010479"/>
    </source>
</evidence>
<feature type="region of interest" description="Disordered" evidence="5">
    <location>
        <begin position="220"/>
        <end position="244"/>
    </location>
</feature>
<dbReference type="PROSITE" id="PS00748">
    <property type="entry name" value="F_ACTIN_CAPPING_A_1"/>
    <property type="match status" value="1"/>
</dbReference>
<feature type="signal peptide" evidence="6">
    <location>
        <begin position="1"/>
        <end position="23"/>
    </location>
</feature>
<comment type="similarity">
    <text evidence="1">Belongs to the F-actin-capping protein alpha subunit family.</text>
</comment>
<dbReference type="Gene3D" id="3.30.1140.60">
    <property type="entry name" value="F-actin capping protein, alpha subunit"/>
    <property type="match status" value="1"/>
</dbReference>
<dbReference type="GO" id="GO:0051016">
    <property type="term" value="P:barbed-end actin filament capping"/>
    <property type="evidence" value="ECO:0007669"/>
    <property type="project" value="InterPro"/>
</dbReference>
<reference evidence="7 8" key="1">
    <citation type="submission" date="2014-05" db="EMBL/GenBank/DDBJ databases">
        <title>Draft genome sequence of a rare smut relative, Tilletiaria anomala UBC 951.</title>
        <authorList>
            <consortium name="DOE Joint Genome Institute"/>
            <person name="Toome M."/>
            <person name="Kuo A."/>
            <person name="Henrissat B."/>
            <person name="Lipzen A."/>
            <person name="Tritt A."/>
            <person name="Yoshinaga Y."/>
            <person name="Zane M."/>
            <person name="Barry K."/>
            <person name="Grigoriev I.V."/>
            <person name="Spatafora J.W."/>
            <person name="Aimea M.C."/>
        </authorList>
    </citation>
    <scope>NUCLEOTIDE SEQUENCE [LARGE SCALE GENOMIC DNA]</scope>
    <source>
        <strain evidence="7 8">UBC 951</strain>
    </source>
</reference>
<dbReference type="OMA" id="YNLRNFW"/>
<evidence type="ECO:0000313" key="8">
    <source>
        <dbReference type="Proteomes" id="UP000027361"/>
    </source>
</evidence>
<dbReference type="OrthoDB" id="340550at2759"/>
<dbReference type="GO" id="GO:0008290">
    <property type="term" value="C:F-actin capping protein complex"/>
    <property type="evidence" value="ECO:0007669"/>
    <property type="project" value="InterPro"/>
</dbReference>
<dbReference type="Gene3D" id="3.90.1150.210">
    <property type="entry name" value="F-actin capping protein, beta subunit"/>
    <property type="match status" value="1"/>
</dbReference>
<proteinExistence type="inferred from homology"/>
<feature type="chain" id="PRO_5001632791" description="F-actin-capping protein subunit alpha" evidence="6">
    <location>
        <begin position="24"/>
        <end position="417"/>
    </location>
</feature>
<evidence type="ECO:0000256" key="2">
    <source>
        <dbReference type="ARBA" id="ARBA00014038"/>
    </source>
</evidence>
<dbReference type="InterPro" id="IPR042276">
    <property type="entry name" value="CapZ_alpha/beta_2"/>
</dbReference>
<dbReference type="PANTHER" id="PTHR10653">
    <property type="entry name" value="F-ACTIN-CAPPING PROTEIN SUBUNIT ALPHA"/>
    <property type="match status" value="1"/>
</dbReference>
<sequence>MSSSALLTAQAVALLLQTPPGQTSKVYHDLRVLLESSGQSHVSDQLKQQAQPVLEQYNTDQLITVKPPASADGKVDEKPLIIARAASVAGQNARYADPKAGLSYAFDHLRLALSDPRPLRVNKSFEKVRAAIDTKVAKYVLDHYQDGVISTFTDPTVPTAAVADVNEEAAKNADEEGKAGEPEDNQDATDDANVAEGKAEPANDDADPKDDAVETAKALEEVEVTETPGPAMEREKEEPEPQGAPTYVTHIVGNRYNLSNFWAGRWRSSYTYTPSSSGPSMLQSSIQVQVHYFEDGNVQLATSKPAELELDLPAGAGATETKAGAIDDAMAEAVGKAIAQAIKGHEQEYHQTLNEAYAELSEKTFKAIRRQLPVTKQKLDWDRVSRLLPCGSSLVINGVETQLTRTILAFPITGLEL</sequence>
<feature type="region of interest" description="Disordered" evidence="5">
    <location>
        <begin position="169"/>
        <end position="190"/>
    </location>
</feature>
<dbReference type="GeneID" id="25262340"/>
<dbReference type="HOGENOM" id="CLU_045161_3_0_1"/>
<keyword evidence="6" id="KW-0732">Signal</keyword>
<dbReference type="InterPro" id="IPR002189">
    <property type="entry name" value="CapZ_alpha"/>
</dbReference>
<dbReference type="PANTHER" id="PTHR10653:SF0">
    <property type="entry name" value="F-ACTIN-CAPPING PROTEIN SUBUNIT ALPHA"/>
    <property type="match status" value="1"/>
</dbReference>
<keyword evidence="8" id="KW-1185">Reference proteome</keyword>
<dbReference type="InterPro" id="IPR037282">
    <property type="entry name" value="CapZ_alpha/beta"/>
</dbReference>
<keyword evidence="4" id="KW-0009">Actin-binding</keyword>
<dbReference type="RefSeq" id="XP_013244657.1">
    <property type="nucleotide sequence ID" value="XM_013389203.1"/>
</dbReference>
<organism evidence="7 8">
    <name type="scientific">Tilletiaria anomala (strain ATCC 24038 / CBS 436.72 / UBC 951)</name>
    <dbReference type="NCBI Taxonomy" id="1037660"/>
    <lineage>
        <taxon>Eukaryota</taxon>
        <taxon>Fungi</taxon>
        <taxon>Dikarya</taxon>
        <taxon>Basidiomycota</taxon>
        <taxon>Ustilaginomycotina</taxon>
        <taxon>Exobasidiomycetes</taxon>
        <taxon>Georgefischeriales</taxon>
        <taxon>Tilletiariaceae</taxon>
        <taxon>Tilletiaria</taxon>
    </lineage>
</organism>
<dbReference type="AlphaFoldDB" id="A0A066WC61"/>
<gene>
    <name evidence="7" type="ORF">K437DRAFT_221667</name>
</gene>
<comment type="caution">
    <text evidence="7">The sequence shown here is derived from an EMBL/GenBank/DDBJ whole genome shotgun (WGS) entry which is preliminary data.</text>
</comment>
<evidence type="ECO:0000256" key="5">
    <source>
        <dbReference type="SAM" id="MobiDB-lite"/>
    </source>
</evidence>
<accession>A0A066WC61</accession>
<dbReference type="Pfam" id="PF01267">
    <property type="entry name" value="F-actin_cap_A"/>
    <property type="match status" value="1"/>
</dbReference>
<dbReference type="GO" id="GO:0030479">
    <property type="term" value="C:actin cortical patch"/>
    <property type="evidence" value="ECO:0007669"/>
    <property type="project" value="TreeGrafter"/>
</dbReference>
<dbReference type="InterPro" id="IPR042489">
    <property type="entry name" value="CapZ_alpha_1"/>
</dbReference>
<dbReference type="STRING" id="1037660.A0A066WC61"/>
<dbReference type="GO" id="GO:0030036">
    <property type="term" value="P:actin cytoskeleton organization"/>
    <property type="evidence" value="ECO:0007669"/>
    <property type="project" value="TreeGrafter"/>
</dbReference>
<keyword evidence="3" id="KW-0117">Actin capping</keyword>
<dbReference type="InParanoid" id="A0A066WC61"/>
<evidence type="ECO:0000256" key="4">
    <source>
        <dbReference type="ARBA" id="ARBA00023203"/>
    </source>
</evidence>
<dbReference type="InterPro" id="IPR017865">
    <property type="entry name" value="F-actin_cap_asu_CS"/>
</dbReference>
<protein>
    <recommendedName>
        <fullName evidence="2">F-actin-capping protein subunit alpha</fullName>
    </recommendedName>
</protein>
<evidence type="ECO:0000313" key="7">
    <source>
        <dbReference type="EMBL" id="KDN51321.1"/>
    </source>
</evidence>
<dbReference type="GO" id="GO:0051015">
    <property type="term" value="F:actin filament binding"/>
    <property type="evidence" value="ECO:0007669"/>
    <property type="project" value="TreeGrafter"/>
</dbReference>
<evidence type="ECO:0000256" key="6">
    <source>
        <dbReference type="SAM" id="SignalP"/>
    </source>
</evidence>
<evidence type="ECO:0000256" key="3">
    <source>
        <dbReference type="ARBA" id="ARBA00022467"/>
    </source>
</evidence>
<dbReference type="PRINTS" id="PR00191">
    <property type="entry name" value="FACTINCAPA"/>
</dbReference>
<dbReference type="SUPFAM" id="SSF90096">
    <property type="entry name" value="Subunits of heterodimeric actin filament capping protein Capz"/>
    <property type="match status" value="1"/>
</dbReference>
<dbReference type="Proteomes" id="UP000027361">
    <property type="component" value="Unassembled WGS sequence"/>
</dbReference>
<dbReference type="EMBL" id="JMSN01000017">
    <property type="protein sequence ID" value="KDN51321.1"/>
    <property type="molecule type" value="Genomic_DNA"/>
</dbReference>
<feature type="compositionally biased region" description="Basic and acidic residues" evidence="5">
    <location>
        <begin position="169"/>
        <end position="181"/>
    </location>
</feature>